<sequence length="73" mass="8550">MTTQYRPRKARLMASGNTFSESVFLYYLIRLYDQTKQCSEKPDIARYISEYPKVKLELEQSVLDTASYSKKLG</sequence>
<name>A0ABS1JCZ3_9BACL</name>
<organism evidence="1 2">
    <name type="scientific">Tumebacillus amylolyticus</name>
    <dbReference type="NCBI Taxonomy" id="2801339"/>
    <lineage>
        <taxon>Bacteria</taxon>
        <taxon>Bacillati</taxon>
        <taxon>Bacillota</taxon>
        <taxon>Bacilli</taxon>
        <taxon>Bacillales</taxon>
        <taxon>Alicyclobacillaceae</taxon>
        <taxon>Tumebacillus</taxon>
    </lineage>
</organism>
<gene>
    <name evidence="1" type="ORF">JJB07_15735</name>
</gene>
<keyword evidence="2" id="KW-1185">Reference proteome</keyword>
<evidence type="ECO:0000313" key="2">
    <source>
        <dbReference type="Proteomes" id="UP000602284"/>
    </source>
</evidence>
<reference evidence="1 2" key="1">
    <citation type="submission" date="2021-01" db="EMBL/GenBank/DDBJ databases">
        <title>Tumebacillus sp. strain ITR2 16S ribosomal RNA gene Genome sequencing and assembly.</title>
        <authorList>
            <person name="Kang M."/>
        </authorList>
    </citation>
    <scope>NUCLEOTIDE SEQUENCE [LARGE SCALE GENOMIC DNA]</scope>
    <source>
        <strain evidence="1 2">ITR2</strain>
    </source>
</reference>
<dbReference type="EMBL" id="JAEQNB010000005">
    <property type="protein sequence ID" value="MBL0388070.1"/>
    <property type="molecule type" value="Genomic_DNA"/>
</dbReference>
<protein>
    <recommendedName>
        <fullName evidence="3">GST C-terminal domain-containing protein</fullName>
    </recommendedName>
</protein>
<comment type="caution">
    <text evidence="1">The sequence shown here is derived from an EMBL/GenBank/DDBJ whole genome shotgun (WGS) entry which is preliminary data.</text>
</comment>
<dbReference type="RefSeq" id="WP_201636697.1">
    <property type="nucleotide sequence ID" value="NZ_JAEQNB010000005.1"/>
</dbReference>
<dbReference type="Proteomes" id="UP000602284">
    <property type="component" value="Unassembled WGS sequence"/>
</dbReference>
<accession>A0ABS1JCZ3</accession>
<evidence type="ECO:0000313" key="1">
    <source>
        <dbReference type="EMBL" id="MBL0388070.1"/>
    </source>
</evidence>
<proteinExistence type="predicted"/>
<evidence type="ECO:0008006" key="3">
    <source>
        <dbReference type="Google" id="ProtNLM"/>
    </source>
</evidence>